<proteinExistence type="predicted"/>
<evidence type="ECO:0000259" key="1">
    <source>
        <dbReference type="Pfam" id="PF13529"/>
    </source>
</evidence>
<accession>A0A8J7MEE9</accession>
<evidence type="ECO:0000313" key="2">
    <source>
        <dbReference type="EMBL" id="MBK1791766.1"/>
    </source>
</evidence>
<keyword evidence="3" id="KW-1185">Reference proteome</keyword>
<dbReference type="InterPro" id="IPR039564">
    <property type="entry name" value="Peptidase_C39-like"/>
</dbReference>
<dbReference type="AlphaFoldDB" id="A0A8J7MEE9"/>
<organism evidence="2 3">
    <name type="scientific">Persicirhabdus sediminis</name>
    <dbReference type="NCBI Taxonomy" id="454144"/>
    <lineage>
        <taxon>Bacteria</taxon>
        <taxon>Pseudomonadati</taxon>
        <taxon>Verrucomicrobiota</taxon>
        <taxon>Verrucomicrobiia</taxon>
        <taxon>Verrucomicrobiales</taxon>
        <taxon>Verrucomicrobiaceae</taxon>
        <taxon>Persicirhabdus</taxon>
    </lineage>
</organism>
<dbReference type="Pfam" id="PF13529">
    <property type="entry name" value="Peptidase_C39_2"/>
    <property type="match status" value="1"/>
</dbReference>
<dbReference type="RefSeq" id="WP_200311785.1">
    <property type="nucleotide sequence ID" value="NZ_JAENIM010000041.1"/>
</dbReference>
<evidence type="ECO:0000313" key="3">
    <source>
        <dbReference type="Proteomes" id="UP000624703"/>
    </source>
</evidence>
<dbReference type="Proteomes" id="UP000624703">
    <property type="component" value="Unassembled WGS sequence"/>
</dbReference>
<protein>
    <submittedName>
        <fullName evidence="2">C39 family peptidase</fullName>
    </submittedName>
</protein>
<dbReference type="Gene3D" id="3.90.70.10">
    <property type="entry name" value="Cysteine proteinases"/>
    <property type="match status" value="1"/>
</dbReference>
<reference evidence="2" key="1">
    <citation type="submission" date="2021-01" db="EMBL/GenBank/DDBJ databases">
        <title>Modified the classification status of verrucomicrobia.</title>
        <authorList>
            <person name="Feng X."/>
        </authorList>
    </citation>
    <scope>NUCLEOTIDE SEQUENCE</scope>
    <source>
        <strain evidence="2">_KCTC 22039</strain>
    </source>
</reference>
<sequence length="185" mass="20476">MKKNFFPSPLPAGLPSTGGEPMQVRIQLDQLYRQHDARWASCQLAGTEETIASHGCTVCATAMALSANGYALNPAQLNTQLIENDGFTKSALLIWKAISTISNGNLSVTVDDAPSHQLIDQELKRGNPVIAKVFYQKRIFHWVLITGKQGNDYLIHDPLGIGTPHDSMHEYPDGIYAVRYLTRRN</sequence>
<name>A0A8J7MEE9_9BACT</name>
<dbReference type="EMBL" id="JAENIM010000041">
    <property type="protein sequence ID" value="MBK1791766.1"/>
    <property type="molecule type" value="Genomic_DNA"/>
</dbReference>
<gene>
    <name evidence="2" type="ORF">JIN82_11445</name>
</gene>
<dbReference type="PANTHER" id="PTHR40524">
    <property type="entry name" value="PEPTIDASE_C39_2 DOMAIN-CONTAINING PROTEIN"/>
    <property type="match status" value="1"/>
</dbReference>
<feature type="domain" description="Peptidase C39-like" evidence="1">
    <location>
        <begin position="32"/>
        <end position="158"/>
    </location>
</feature>
<dbReference type="PANTHER" id="PTHR40524:SF1">
    <property type="entry name" value="PEPTIDASE C39-LIKE DOMAIN-CONTAINING PROTEIN"/>
    <property type="match status" value="1"/>
</dbReference>
<comment type="caution">
    <text evidence="2">The sequence shown here is derived from an EMBL/GenBank/DDBJ whole genome shotgun (WGS) entry which is preliminary data.</text>
</comment>